<accession>K4A3E5</accession>
<dbReference type="EnsemblPlants" id="KQL25405">
    <property type="protein sequence ID" value="KQL25405"/>
    <property type="gene ID" value="SETIT_033398mg"/>
</dbReference>
<organism evidence="1 2">
    <name type="scientific">Setaria italica</name>
    <name type="common">Foxtail millet</name>
    <name type="synonym">Panicum italicum</name>
    <dbReference type="NCBI Taxonomy" id="4555"/>
    <lineage>
        <taxon>Eukaryota</taxon>
        <taxon>Viridiplantae</taxon>
        <taxon>Streptophyta</taxon>
        <taxon>Embryophyta</taxon>
        <taxon>Tracheophyta</taxon>
        <taxon>Spermatophyta</taxon>
        <taxon>Magnoliopsida</taxon>
        <taxon>Liliopsida</taxon>
        <taxon>Poales</taxon>
        <taxon>Poaceae</taxon>
        <taxon>PACMAD clade</taxon>
        <taxon>Panicoideae</taxon>
        <taxon>Panicodae</taxon>
        <taxon>Paniceae</taxon>
        <taxon>Cenchrinae</taxon>
        <taxon>Setaria</taxon>
    </lineage>
</organism>
<proteinExistence type="predicted"/>
<dbReference type="OMA" id="PLCHGAY"/>
<reference evidence="1" key="2">
    <citation type="submission" date="2018-08" db="UniProtKB">
        <authorList>
            <consortium name="EnsemblPlants"/>
        </authorList>
    </citation>
    <scope>IDENTIFICATION</scope>
    <source>
        <strain evidence="1">Yugu1</strain>
    </source>
</reference>
<name>K4A3E5_SETIT</name>
<dbReference type="EMBL" id="AGNK02001205">
    <property type="status" value="NOT_ANNOTATED_CDS"/>
    <property type="molecule type" value="Genomic_DNA"/>
</dbReference>
<dbReference type="eggNOG" id="ENOG502S1PY">
    <property type="taxonomic scope" value="Eukaryota"/>
</dbReference>
<protein>
    <recommendedName>
        <fullName evidence="3">C2 domain-containing protein</fullName>
    </recommendedName>
</protein>
<dbReference type="InParanoid" id="K4A3E5"/>
<dbReference type="HOGENOM" id="CLU_1351968_0_0_1"/>
<sequence length="216" mass="21499">SFDPPPILVSPQLQEHMARKGTAMPMPSMTLEVTVVSGEAVRVPSGRPLCHGAYAVVRTATSSAPTRVDGDADCHGFPYWAEAVRVALPAGAPALDVEICCARGGGRPAEPVAAARVPVEDFTVGPPGHLHCLSYRLFDSGSCGIRRRNGIVNITVRRLDGAPVGAAGKAAAVPAAGKAVGAAGPSGSGASCSGAAAGLGKPAAPAGAVMGYPLGC</sequence>
<keyword evidence="2" id="KW-1185">Reference proteome</keyword>
<dbReference type="Proteomes" id="UP000004995">
    <property type="component" value="Unassembled WGS sequence"/>
</dbReference>
<dbReference type="PANTHER" id="PTHR32246:SF17">
    <property type="entry name" value="BON1-ASSOCIATED PROTEIN 2"/>
    <property type="match status" value="1"/>
</dbReference>
<evidence type="ECO:0000313" key="2">
    <source>
        <dbReference type="Proteomes" id="UP000004995"/>
    </source>
</evidence>
<evidence type="ECO:0008006" key="3">
    <source>
        <dbReference type="Google" id="ProtNLM"/>
    </source>
</evidence>
<reference evidence="2" key="1">
    <citation type="journal article" date="2012" name="Nat. Biotechnol.">
        <title>Reference genome sequence of the model plant Setaria.</title>
        <authorList>
            <person name="Bennetzen J.L."/>
            <person name="Schmutz J."/>
            <person name="Wang H."/>
            <person name="Percifield R."/>
            <person name="Hawkins J."/>
            <person name="Pontaroli A.C."/>
            <person name="Estep M."/>
            <person name="Feng L."/>
            <person name="Vaughn J.N."/>
            <person name="Grimwood J."/>
            <person name="Jenkins J."/>
            <person name="Barry K."/>
            <person name="Lindquist E."/>
            <person name="Hellsten U."/>
            <person name="Deshpande S."/>
            <person name="Wang X."/>
            <person name="Wu X."/>
            <person name="Mitros T."/>
            <person name="Triplett J."/>
            <person name="Yang X."/>
            <person name="Ye C.Y."/>
            <person name="Mauro-Herrera M."/>
            <person name="Wang L."/>
            <person name="Li P."/>
            <person name="Sharma M."/>
            <person name="Sharma R."/>
            <person name="Ronald P.C."/>
            <person name="Panaud O."/>
            <person name="Kellogg E.A."/>
            <person name="Brutnell T.P."/>
            <person name="Doust A.N."/>
            <person name="Tuskan G.A."/>
            <person name="Rokhsar D."/>
            <person name="Devos K.M."/>
        </authorList>
    </citation>
    <scope>NUCLEOTIDE SEQUENCE [LARGE SCALE GENOMIC DNA]</scope>
    <source>
        <strain evidence="2">cv. Yugu1</strain>
    </source>
</reference>
<dbReference type="FunCoup" id="K4A3E5">
    <property type="interactions" value="111"/>
</dbReference>
<dbReference type="Gramene" id="KQL25405">
    <property type="protein sequence ID" value="KQL25405"/>
    <property type="gene ID" value="SETIT_033398mg"/>
</dbReference>
<dbReference type="PANTHER" id="PTHR32246">
    <property type="entry name" value="INGRESSION PROTEIN FIC1"/>
    <property type="match status" value="1"/>
</dbReference>
<evidence type="ECO:0000313" key="1">
    <source>
        <dbReference type="EnsemblPlants" id="KQL25405"/>
    </source>
</evidence>
<dbReference type="AlphaFoldDB" id="K4A3E5"/>